<dbReference type="EMBL" id="HBUF01616666">
    <property type="protein sequence ID" value="CAG6780039.1"/>
    <property type="molecule type" value="Transcribed_RNA"/>
</dbReference>
<organism evidence="1">
    <name type="scientific">Cacopsylla melanoneura</name>
    <dbReference type="NCBI Taxonomy" id="428564"/>
    <lineage>
        <taxon>Eukaryota</taxon>
        <taxon>Metazoa</taxon>
        <taxon>Ecdysozoa</taxon>
        <taxon>Arthropoda</taxon>
        <taxon>Hexapoda</taxon>
        <taxon>Insecta</taxon>
        <taxon>Pterygota</taxon>
        <taxon>Neoptera</taxon>
        <taxon>Paraneoptera</taxon>
        <taxon>Hemiptera</taxon>
        <taxon>Sternorrhyncha</taxon>
        <taxon>Psylloidea</taxon>
        <taxon>Psyllidae</taxon>
        <taxon>Psyllinae</taxon>
        <taxon>Cacopsylla</taxon>
    </lineage>
</organism>
<evidence type="ECO:0000313" key="1">
    <source>
        <dbReference type="EMBL" id="CAG6780039.1"/>
    </source>
</evidence>
<sequence length="113" mass="13093">MPGNKLVIWEKSTLCNIFDRQFIYHTYLSSSMSDDDDDGDNIIVNKIINFLPYFDICAITGYALIQIHCLKLYGINPFFVNCIGSYSKVSQIFWEKSHFPTRIIGNFENSHLN</sequence>
<proteinExistence type="predicted"/>
<accession>A0A8D9BBC6</accession>
<protein>
    <submittedName>
        <fullName evidence="1">Uncharacterized protein</fullName>
    </submittedName>
</protein>
<name>A0A8D9BBC6_9HEMI</name>
<reference evidence="1" key="1">
    <citation type="submission" date="2021-05" db="EMBL/GenBank/DDBJ databases">
        <authorList>
            <person name="Alioto T."/>
            <person name="Alioto T."/>
            <person name="Gomez Garrido J."/>
        </authorList>
    </citation>
    <scope>NUCLEOTIDE SEQUENCE</scope>
</reference>
<dbReference type="AlphaFoldDB" id="A0A8D9BBC6"/>